<dbReference type="InterPro" id="IPR003593">
    <property type="entry name" value="AAA+_ATPase"/>
</dbReference>
<dbReference type="AlphaFoldDB" id="A0A1H3LHC2"/>
<dbReference type="SMART" id="SM00382">
    <property type="entry name" value="AAA"/>
    <property type="match status" value="1"/>
</dbReference>
<feature type="domain" description="ABC transporter" evidence="5">
    <location>
        <begin position="6"/>
        <end position="241"/>
    </location>
</feature>
<proteinExistence type="inferred from homology"/>
<keyword evidence="7" id="KW-1185">Reference proteome</keyword>
<evidence type="ECO:0000256" key="2">
    <source>
        <dbReference type="ARBA" id="ARBA00022448"/>
    </source>
</evidence>
<gene>
    <name evidence="6" type="ORF">SAMN05444340_1139</name>
</gene>
<dbReference type="Proteomes" id="UP000199286">
    <property type="component" value="Unassembled WGS sequence"/>
</dbReference>
<dbReference type="PROSITE" id="PS50893">
    <property type="entry name" value="ABC_TRANSPORTER_2"/>
    <property type="match status" value="1"/>
</dbReference>
<dbReference type="Gene3D" id="3.40.50.300">
    <property type="entry name" value="P-loop containing nucleotide triphosphate hydrolases"/>
    <property type="match status" value="1"/>
</dbReference>
<comment type="similarity">
    <text evidence="1">Belongs to the ABC transporter superfamily.</text>
</comment>
<evidence type="ECO:0000256" key="3">
    <source>
        <dbReference type="ARBA" id="ARBA00022741"/>
    </source>
</evidence>
<dbReference type="InterPro" id="IPR050319">
    <property type="entry name" value="ABC_transp_ATP-bind"/>
</dbReference>
<evidence type="ECO:0000256" key="4">
    <source>
        <dbReference type="ARBA" id="ARBA00022840"/>
    </source>
</evidence>
<protein>
    <submittedName>
        <fullName evidence="6">Peptide/nickel transport system ATP-binding protein</fullName>
    </submittedName>
</protein>
<evidence type="ECO:0000313" key="7">
    <source>
        <dbReference type="Proteomes" id="UP000199286"/>
    </source>
</evidence>
<dbReference type="PROSITE" id="PS00211">
    <property type="entry name" value="ABC_TRANSPORTER_1"/>
    <property type="match status" value="1"/>
</dbReference>
<keyword evidence="4 6" id="KW-0067">ATP-binding</keyword>
<keyword evidence="2" id="KW-0813">Transport</keyword>
<dbReference type="PANTHER" id="PTHR43776">
    <property type="entry name" value="TRANSPORT ATP-BINDING PROTEIN"/>
    <property type="match status" value="1"/>
</dbReference>
<dbReference type="PANTHER" id="PTHR43776:SF7">
    <property type="entry name" value="D,D-DIPEPTIDE TRANSPORT ATP-BINDING PROTEIN DDPF-RELATED"/>
    <property type="match status" value="1"/>
</dbReference>
<dbReference type="GO" id="GO:0016887">
    <property type="term" value="F:ATP hydrolysis activity"/>
    <property type="evidence" value="ECO:0007669"/>
    <property type="project" value="InterPro"/>
</dbReference>
<dbReference type="Pfam" id="PF00005">
    <property type="entry name" value="ABC_tran"/>
    <property type="match status" value="1"/>
</dbReference>
<name>A0A1H3LHC2_9RHOB</name>
<reference evidence="6 7" key="1">
    <citation type="submission" date="2016-10" db="EMBL/GenBank/DDBJ databases">
        <authorList>
            <person name="de Groot N.N."/>
        </authorList>
    </citation>
    <scope>NUCLEOTIDE SEQUENCE [LARGE SCALE GENOMIC DNA]</scope>
    <source>
        <strain evidence="6 7">DSM 26880</strain>
    </source>
</reference>
<dbReference type="RefSeq" id="WP_089884233.1">
    <property type="nucleotide sequence ID" value="NZ_FNPF01000013.1"/>
</dbReference>
<dbReference type="CDD" id="cd03257">
    <property type="entry name" value="ABC_NikE_OppD_transporters"/>
    <property type="match status" value="1"/>
</dbReference>
<dbReference type="InterPro" id="IPR027417">
    <property type="entry name" value="P-loop_NTPase"/>
</dbReference>
<dbReference type="GO" id="GO:0005524">
    <property type="term" value="F:ATP binding"/>
    <property type="evidence" value="ECO:0007669"/>
    <property type="project" value="UniProtKB-KW"/>
</dbReference>
<dbReference type="InterPro" id="IPR003439">
    <property type="entry name" value="ABC_transporter-like_ATP-bd"/>
</dbReference>
<sequence length="250" mass="27559">MNAIDISNLDVWFGSGADRADAVRDVSFKVADGESFGLVGESGSGKSTILRAIAGLVPTWSGEMTVAGETLGVRRSKAFYRKVQMVFQDPYASLHPRQSVDRVLSETMGLHGVTDIDKRIGRLLDDVGLGPGFRFRYPHQLSGGQRQRVAIARGLACEPSILLLDEPTSALDVSVQGEILNLLTDLRQEHKLTYVMVSHDLGVVGHLCERIGVMKEGRFVEVLAVDEMRRLEAREPYTRHLLESSINSIR</sequence>
<accession>A0A1H3LHC2</accession>
<dbReference type="SUPFAM" id="SSF52540">
    <property type="entry name" value="P-loop containing nucleoside triphosphate hydrolases"/>
    <property type="match status" value="1"/>
</dbReference>
<dbReference type="OrthoDB" id="9802264at2"/>
<evidence type="ECO:0000313" key="6">
    <source>
        <dbReference type="EMBL" id="SDY63801.1"/>
    </source>
</evidence>
<evidence type="ECO:0000259" key="5">
    <source>
        <dbReference type="PROSITE" id="PS50893"/>
    </source>
</evidence>
<dbReference type="GO" id="GO:0055085">
    <property type="term" value="P:transmembrane transport"/>
    <property type="evidence" value="ECO:0007669"/>
    <property type="project" value="UniProtKB-ARBA"/>
</dbReference>
<dbReference type="InterPro" id="IPR017871">
    <property type="entry name" value="ABC_transporter-like_CS"/>
</dbReference>
<dbReference type="STRING" id="321339.SAMN05444340_1139"/>
<dbReference type="EMBL" id="FNPF01000013">
    <property type="protein sequence ID" value="SDY63801.1"/>
    <property type="molecule type" value="Genomic_DNA"/>
</dbReference>
<organism evidence="6 7">
    <name type="scientific">Citreimonas salinaria</name>
    <dbReference type="NCBI Taxonomy" id="321339"/>
    <lineage>
        <taxon>Bacteria</taxon>
        <taxon>Pseudomonadati</taxon>
        <taxon>Pseudomonadota</taxon>
        <taxon>Alphaproteobacteria</taxon>
        <taxon>Rhodobacterales</taxon>
        <taxon>Roseobacteraceae</taxon>
        <taxon>Citreimonas</taxon>
    </lineage>
</organism>
<keyword evidence="3" id="KW-0547">Nucleotide-binding</keyword>
<evidence type="ECO:0000256" key="1">
    <source>
        <dbReference type="ARBA" id="ARBA00005417"/>
    </source>
</evidence>